<dbReference type="Proteomes" id="UP000218387">
    <property type="component" value="Chromosome"/>
</dbReference>
<dbReference type="RefSeq" id="WP_058693524.1">
    <property type="nucleotide sequence ID" value="NZ_CP029487.1"/>
</dbReference>
<keyword evidence="2" id="KW-1003">Cell membrane</keyword>
<feature type="transmembrane region" description="Helical" evidence="6">
    <location>
        <begin position="93"/>
        <end position="111"/>
    </location>
</feature>
<reference evidence="7 8" key="1">
    <citation type="submission" date="2018-05" db="EMBL/GenBank/DDBJ databases">
        <title>Genome comparison of Eubacterium sp.</title>
        <authorList>
            <person name="Feng Y."/>
            <person name="Sanchez-Andrea I."/>
            <person name="Stams A.J.M."/>
            <person name="De Vos W.M."/>
        </authorList>
    </citation>
    <scope>NUCLEOTIDE SEQUENCE [LARGE SCALE GENOMIC DNA]</scope>
    <source>
        <strain evidence="7 8">YI</strain>
    </source>
</reference>
<evidence type="ECO:0000256" key="6">
    <source>
        <dbReference type="SAM" id="Phobius"/>
    </source>
</evidence>
<protein>
    <submittedName>
        <fullName evidence="7">YihY/virulence factor BrkB family protein</fullName>
    </submittedName>
</protein>
<feature type="transmembrane region" description="Helical" evidence="6">
    <location>
        <begin position="209"/>
        <end position="227"/>
    </location>
</feature>
<dbReference type="Pfam" id="PF03631">
    <property type="entry name" value="Virul_fac_BrkB"/>
    <property type="match status" value="1"/>
</dbReference>
<comment type="subcellular location">
    <subcellularLocation>
        <location evidence="1">Cell membrane</location>
        <topology evidence="1">Multi-pass membrane protein</topology>
    </subcellularLocation>
</comment>
<feature type="transmembrane region" description="Helical" evidence="6">
    <location>
        <begin position="31"/>
        <end position="55"/>
    </location>
</feature>
<keyword evidence="5 6" id="KW-0472">Membrane</keyword>
<organism evidence="7 8">
    <name type="scientific">Eubacterium maltosivorans</name>
    <dbReference type="NCBI Taxonomy" id="2041044"/>
    <lineage>
        <taxon>Bacteria</taxon>
        <taxon>Bacillati</taxon>
        <taxon>Bacillota</taxon>
        <taxon>Clostridia</taxon>
        <taxon>Eubacteriales</taxon>
        <taxon>Eubacteriaceae</taxon>
        <taxon>Eubacterium</taxon>
    </lineage>
</organism>
<name>A0A4V1GM05_EUBML</name>
<evidence type="ECO:0000313" key="8">
    <source>
        <dbReference type="Proteomes" id="UP000218387"/>
    </source>
</evidence>
<keyword evidence="8" id="KW-1185">Reference proteome</keyword>
<dbReference type="PANTHER" id="PTHR30213:SF0">
    <property type="entry name" value="UPF0761 MEMBRANE PROTEIN YIHY"/>
    <property type="match status" value="1"/>
</dbReference>
<keyword evidence="3 6" id="KW-0812">Transmembrane</keyword>
<dbReference type="KEGG" id="emt:CPZ25_009800"/>
<keyword evidence="4 6" id="KW-1133">Transmembrane helix</keyword>
<dbReference type="GO" id="GO:0005886">
    <property type="term" value="C:plasma membrane"/>
    <property type="evidence" value="ECO:0007669"/>
    <property type="project" value="UniProtKB-SubCell"/>
</dbReference>
<dbReference type="PIRSF" id="PIRSF035875">
    <property type="entry name" value="RNase_BN"/>
    <property type="match status" value="1"/>
</dbReference>
<dbReference type="InterPro" id="IPR017039">
    <property type="entry name" value="Virul_fac_BrkB"/>
</dbReference>
<evidence type="ECO:0000256" key="3">
    <source>
        <dbReference type="ARBA" id="ARBA00022692"/>
    </source>
</evidence>
<dbReference type="PANTHER" id="PTHR30213">
    <property type="entry name" value="INNER MEMBRANE PROTEIN YHJD"/>
    <property type="match status" value="1"/>
</dbReference>
<evidence type="ECO:0000256" key="1">
    <source>
        <dbReference type="ARBA" id="ARBA00004651"/>
    </source>
</evidence>
<feature type="transmembrane region" description="Helical" evidence="6">
    <location>
        <begin position="239"/>
        <end position="262"/>
    </location>
</feature>
<sequence>MKNKTSKLTEFIIFMVEDMDRTDFWGICAQMSFYIIMAFFPLIIFLINFVGRFIVQFKDYLFDILKEYLPQLSYDYVRSLIDTLTRNLADNNYILVLFTFFFATLAARAIMTGMNQNYGNRESRSHLKIWLLSFLFTILFAISIILIISAYVFSEAISEYILVRLGIDHFNIILMNIFTLVFSLVTSVFLFTCVYVLAPDRHLRFIQGLPGAVFSTLGINIAFRIFLMFMNHSSKYTLLYGNFGGLFALLVGIYFVCVILNLGGKINVFFSR</sequence>
<dbReference type="AlphaFoldDB" id="A0A4V1GM05"/>
<evidence type="ECO:0000256" key="5">
    <source>
        <dbReference type="ARBA" id="ARBA00023136"/>
    </source>
</evidence>
<evidence type="ECO:0000256" key="4">
    <source>
        <dbReference type="ARBA" id="ARBA00022989"/>
    </source>
</evidence>
<evidence type="ECO:0000256" key="2">
    <source>
        <dbReference type="ARBA" id="ARBA00022475"/>
    </source>
</evidence>
<feature type="transmembrane region" description="Helical" evidence="6">
    <location>
        <begin position="131"/>
        <end position="153"/>
    </location>
</feature>
<evidence type="ECO:0000313" key="7">
    <source>
        <dbReference type="EMBL" id="QCT71606.1"/>
    </source>
</evidence>
<accession>A0A4V1GM05</accession>
<feature type="transmembrane region" description="Helical" evidence="6">
    <location>
        <begin position="173"/>
        <end position="197"/>
    </location>
</feature>
<dbReference type="EMBL" id="CP029487">
    <property type="protein sequence ID" value="QCT71606.1"/>
    <property type="molecule type" value="Genomic_DNA"/>
</dbReference>
<proteinExistence type="predicted"/>
<gene>
    <name evidence="7" type="ORF">CPZ25_009800</name>
</gene>